<reference evidence="2 3" key="1">
    <citation type="submission" date="2023-10" db="EMBL/GenBank/DDBJ databases">
        <title>Complete genome sequence of Shewanella sp. DAU334.</title>
        <authorList>
            <person name="Lee Y.-S."/>
            <person name="Jeong H.-R."/>
            <person name="Hwang E.-J."/>
            <person name="Choi Y.-L."/>
            <person name="Kim G.-D."/>
        </authorList>
    </citation>
    <scope>NUCLEOTIDE SEQUENCE [LARGE SCALE GENOMIC DNA]</scope>
    <source>
        <strain evidence="2 3">DAU334</strain>
    </source>
</reference>
<dbReference type="PANTHER" id="PTHR43317:SF1">
    <property type="entry name" value="THERMOSPERMINE SYNTHASE ACAULIS5"/>
    <property type="match status" value="1"/>
</dbReference>
<evidence type="ECO:0000256" key="1">
    <source>
        <dbReference type="ARBA" id="ARBA00023115"/>
    </source>
</evidence>
<keyword evidence="2" id="KW-0547">Nucleotide-binding</keyword>
<keyword evidence="3" id="KW-1185">Reference proteome</keyword>
<dbReference type="Pfam" id="PF01564">
    <property type="entry name" value="Spermine_synth"/>
    <property type="match status" value="1"/>
</dbReference>
<dbReference type="PANTHER" id="PTHR43317">
    <property type="entry name" value="THERMOSPERMINE SYNTHASE ACAULIS5"/>
    <property type="match status" value="1"/>
</dbReference>
<evidence type="ECO:0000313" key="2">
    <source>
        <dbReference type="EMBL" id="WOT07019.1"/>
    </source>
</evidence>
<organism evidence="2 3">
    <name type="scientific">Shewanella youngdeokensis</name>
    <dbReference type="NCBI Taxonomy" id="2999068"/>
    <lineage>
        <taxon>Bacteria</taxon>
        <taxon>Pseudomonadati</taxon>
        <taxon>Pseudomonadota</taxon>
        <taxon>Gammaproteobacteria</taxon>
        <taxon>Alteromonadales</taxon>
        <taxon>Shewanellaceae</taxon>
        <taxon>Shewanella</taxon>
    </lineage>
</organism>
<gene>
    <name evidence="2" type="ORF">RGE70_12725</name>
</gene>
<proteinExistence type="predicted"/>
<evidence type="ECO:0000313" key="3">
    <source>
        <dbReference type="Proteomes" id="UP001529491"/>
    </source>
</evidence>
<dbReference type="CDD" id="cd02440">
    <property type="entry name" value="AdoMet_MTases"/>
    <property type="match status" value="1"/>
</dbReference>
<protein>
    <submittedName>
        <fullName evidence="2">ATP-binding protein</fullName>
    </submittedName>
</protein>
<keyword evidence="1" id="KW-0620">Polyamine biosynthesis</keyword>
<dbReference type="InterPro" id="IPR029063">
    <property type="entry name" value="SAM-dependent_MTases_sf"/>
</dbReference>
<keyword evidence="2" id="KW-0067">ATP-binding</keyword>
<dbReference type="EMBL" id="CP136522">
    <property type="protein sequence ID" value="WOT07019.1"/>
    <property type="molecule type" value="Genomic_DNA"/>
</dbReference>
<dbReference type="GO" id="GO:0005524">
    <property type="term" value="F:ATP binding"/>
    <property type="evidence" value="ECO:0007669"/>
    <property type="project" value="UniProtKB-KW"/>
</dbReference>
<name>A0ABZ0K4P3_9GAMM</name>
<dbReference type="Proteomes" id="UP001529491">
    <property type="component" value="Chromosome"/>
</dbReference>
<dbReference type="SUPFAM" id="SSF53335">
    <property type="entry name" value="S-adenosyl-L-methionine-dependent methyltransferases"/>
    <property type="match status" value="1"/>
</dbReference>
<accession>A0ABZ0K4P3</accession>
<dbReference type="RefSeq" id="WP_310472976.1">
    <property type="nucleotide sequence ID" value="NZ_CP136522.1"/>
</dbReference>
<sequence>MNINGTCISSIMDNNGPVYVYQTKNSRVLSFDGKIYQSCMKTNNINGLSLGYTQAMMTSLLFTPMPQNVTILGLGAGSIAKILLNNFSELIVHAIEYRAAVVEAAKTYFYLPDSKRLHIYIDDALNYIEMTPHKSDIIFSDLYSSQGMDPKQVQSCYLKHCKAALTLQGILVLNICHSSLQIRDHLDELLAVEFGNRVLRFEVDGGNTIVLAFNNDIPVIDSAALLFTANAMQQQLSIPMTRYAKLLCQYNHIG</sequence>
<dbReference type="Gene3D" id="3.40.50.150">
    <property type="entry name" value="Vaccinia Virus protein VP39"/>
    <property type="match status" value="1"/>
</dbReference>